<accession>A0A833SXB7</accession>
<dbReference type="PROSITE" id="PS50118">
    <property type="entry name" value="HMG_BOX_2"/>
    <property type="match status" value="2"/>
</dbReference>
<dbReference type="GO" id="GO:0003677">
    <property type="term" value="F:DNA binding"/>
    <property type="evidence" value="ECO:0007669"/>
    <property type="project" value="UniProtKB-UniRule"/>
</dbReference>
<dbReference type="InterPro" id="IPR015195">
    <property type="entry name" value="SLIDE"/>
</dbReference>
<evidence type="ECO:0000259" key="9">
    <source>
        <dbReference type="PROSITE" id="PS51194"/>
    </source>
</evidence>
<comment type="caution">
    <text evidence="10">The sequence shown here is derived from an EMBL/GenBank/DDBJ whole genome shotgun (WGS) entry which is preliminary data.</text>
</comment>
<protein>
    <submittedName>
        <fullName evidence="10">HMG (High mobility group) box</fullName>
    </submittedName>
</protein>
<organism evidence="10 11">
    <name type="scientific">Phytophthora infestans</name>
    <name type="common">Potato late blight agent</name>
    <name type="synonym">Botrytis infestans</name>
    <dbReference type="NCBI Taxonomy" id="4787"/>
    <lineage>
        <taxon>Eukaryota</taxon>
        <taxon>Sar</taxon>
        <taxon>Stramenopiles</taxon>
        <taxon>Oomycota</taxon>
        <taxon>Peronosporomycetes</taxon>
        <taxon>Peronosporales</taxon>
        <taxon>Peronosporaceae</taxon>
        <taxon>Phytophthora</taxon>
    </lineage>
</organism>
<feature type="region of interest" description="Disordered" evidence="6">
    <location>
        <begin position="1458"/>
        <end position="1477"/>
    </location>
</feature>
<evidence type="ECO:0000256" key="4">
    <source>
        <dbReference type="ARBA" id="ARBA00023242"/>
    </source>
</evidence>
<dbReference type="SMART" id="SM00490">
    <property type="entry name" value="HELICc"/>
    <property type="match status" value="1"/>
</dbReference>
<dbReference type="PROSITE" id="PS51192">
    <property type="entry name" value="HELICASE_ATP_BIND_1"/>
    <property type="match status" value="1"/>
</dbReference>
<feature type="domain" description="Helicase ATP-binding" evidence="8">
    <location>
        <begin position="288"/>
        <end position="459"/>
    </location>
</feature>
<feature type="domain" description="Helicase C-terminal" evidence="9">
    <location>
        <begin position="592"/>
        <end position="743"/>
    </location>
</feature>
<keyword evidence="4 5" id="KW-0539">Nucleus</keyword>
<dbReference type="GO" id="GO:0140658">
    <property type="term" value="F:ATP-dependent chromatin remodeler activity"/>
    <property type="evidence" value="ECO:0007669"/>
    <property type="project" value="TreeGrafter"/>
</dbReference>
<dbReference type="GO" id="GO:0042393">
    <property type="term" value="F:histone binding"/>
    <property type="evidence" value="ECO:0007669"/>
    <property type="project" value="TreeGrafter"/>
</dbReference>
<dbReference type="PANTHER" id="PTHR45623:SF49">
    <property type="entry name" value="SWI_SNF-RELATED MATRIX-ASSOCIATED ACTIN-DEPENDENT REGULATOR OF CHROMATIN SUBFAMILY A MEMBER 5"/>
    <property type="match status" value="1"/>
</dbReference>
<dbReference type="Pfam" id="PF09011">
    <property type="entry name" value="HMG_box_2"/>
    <property type="match status" value="2"/>
</dbReference>
<name>A0A833SXB7_PHYIN</name>
<feature type="compositionally biased region" description="Basic and acidic residues" evidence="6">
    <location>
        <begin position="1461"/>
        <end position="1470"/>
    </location>
</feature>
<dbReference type="InterPro" id="IPR036910">
    <property type="entry name" value="HMG_box_dom_sf"/>
</dbReference>
<evidence type="ECO:0000256" key="1">
    <source>
        <dbReference type="ARBA" id="ARBA00004123"/>
    </source>
</evidence>
<sequence length="1527" mass="175689">MEKKESRADWVAVEAQFQSVEANQPAKAKTAYQFFQKRVIDDVKRDVAAKAAELNEPVELGSISKEISARWAQLSAGDREEFVELGTLDKKRYDEECRARDEEVERERARKREDMYGAVEGKRERKKTQVTEETRPKRQPRELSEKQLEAKRLRHEIRQQEIDERDELKAEEKRQKEALAKKKSEIASARLKYLLSQSDIFAHFSGQVKKGKKGAALDADEDAETGEQSAEGLDSKKAKGKTKTKKRHDDEDEMDSSRHVGVRITQQPSVIKFGTMRAYQLEGLSWMINLAHQGINGILADEMGLGKTLQTISVLAYFYEFENISGPHIVLVPKSTLSNWLAEFKRWCPSLRAVKFHGNKEERQRCVQEVLCPGLPDDKRKFDVCVTTFEMCLKEKTALCKFAWRYLIIDEAHRIKNESSQFSTVVRMLDTEHRLLLTGTPLQNNLHELWALLNFLLPDVFASSQEFDDWFNLDVDDDEAKKQMISQLHKILRPFMLRRLKADVEKSLPPKKETLLFVGMSEMQKALYKSLLLRDMNTIMGGTGGVSKSALQNIVMQLRKCCGHPYLFEGQEDRTLDPLGEHVVENCGKMVLLDKLLTKLKQRGSRVLIFTQMTRVLDIMEDFCRMRLYDYCRIDGQTSYEDRESSIDEYNKPNSSKFLFLLSTRAGGLGINLYTADVVILYDSDWNPQADLQAQDRAHRIGQKKEVNVYRLVTTDSVEEKIIERAQQKLKLDAMVVQQGRLQEKQSKLTKNDMLEMIRFGADQVFRTTDSTITDEDIDAILARGEQRTEEMKQKMHVHDKGDMLDFKLDGGGCQNHDGIDYSNEKERQEELKRLADAELARQMAEGMGKRERRTVLRHSHVSLEGKHRTKQKQLPKALRLPRIDEWQFYNRKRLIELHEIECANYEQAKTEMEKPPLPPHAQYLTQEQLQEKEQLLSEGFSDWNKPQFFLFIKLLARYGRGNIEAVAREMMKPLDEIERYSQVFLSRGQDELSDWPKIFKSIEKGESKLLEIERLTEETARKVKRYANPWEDMPINYQGKGGKVFTEEEDRVLLCLVNQFGYGAWDRIKQEICSMEMFAFDYYLRSRTAAEIGRRCDALMRICEKDNADLEIREKKENDVRRVLQEQRARLDQQLAAARADVKQHQDRVDELIMKEAKRMQRQREAKRAKKRKERDENEEMVDQHTEALVSFLLQATSMDAAKVALDFCAKIRHEKREELQPSYVLKKIRQVAELDELATKGSLVWTIKPEFANVGKVNLKKENKVLKHEHMTDVSGGVISIKSEEKSRLPRSPWSPTAMKQQQKVKKEKKKKEGALNSVRKPRSAYVQFSVATRVEVKRSLGEDAQLVDVMKELVRLWKDMTPEQKAPWVEAAKLDKLRYEREMNETTANNCQQVAQSGILVVAPTGMTERFLAALNAKSLQLGVELSVGSSVDIGKLNKSCDGILKRAACRIDPGEGGTDRASDGRRGFSSAHGVRPNLGDLSGGILGSRGVELSDNENEKQGGGLEIVHDAITSGWRDLRLDE</sequence>
<dbReference type="InterPro" id="IPR038718">
    <property type="entry name" value="SNF2-like_sf"/>
</dbReference>
<dbReference type="InterPro" id="IPR009071">
    <property type="entry name" value="HMG_box_dom"/>
</dbReference>
<dbReference type="Gene3D" id="3.40.50.300">
    <property type="entry name" value="P-loop containing nucleotide triphosphate hydrolases"/>
    <property type="match status" value="1"/>
</dbReference>
<feature type="region of interest" description="Disordered" evidence="6">
    <location>
        <begin position="1161"/>
        <end position="1182"/>
    </location>
</feature>
<dbReference type="GO" id="GO:0005634">
    <property type="term" value="C:nucleus"/>
    <property type="evidence" value="ECO:0007669"/>
    <property type="project" value="UniProtKB-SubCell"/>
</dbReference>
<dbReference type="CDD" id="cd00084">
    <property type="entry name" value="HMG-box_SF"/>
    <property type="match status" value="1"/>
</dbReference>
<feature type="domain" description="HMG box" evidence="7">
    <location>
        <begin position="25"/>
        <end position="101"/>
    </location>
</feature>
<dbReference type="InterPro" id="IPR001005">
    <property type="entry name" value="SANT/Myb"/>
</dbReference>
<dbReference type="GO" id="GO:0016887">
    <property type="term" value="F:ATP hydrolysis activity"/>
    <property type="evidence" value="ECO:0007669"/>
    <property type="project" value="TreeGrafter"/>
</dbReference>
<dbReference type="GO" id="GO:0005524">
    <property type="term" value="F:ATP binding"/>
    <property type="evidence" value="ECO:0007669"/>
    <property type="project" value="InterPro"/>
</dbReference>
<dbReference type="GO" id="GO:0031491">
    <property type="term" value="F:nucleosome binding"/>
    <property type="evidence" value="ECO:0007669"/>
    <property type="project" value="InterPro"/>
</dbReference>
<dbReference type="InterPro" id="IPR049730">
    <property type="entry name" value="SNF2/RAD54-like_C"/>
</dbReference>
<dbReference type="CDD" id="cd00167">
    <property type="entry name" value="SANT"/>
    <property type="match status" value="1"/>
</dbReference>
<dbReference type="SUPFAM" id="SSF47095">
    <property type="entry name" value="HMG-box"/>
    <property type="match status" value="2"/>
</dbReference>
<dbReference type="CDD" id="cd18793">
    <property type="entry name" value="SF2_C_SNF"/>
    <property type="match status" value="1"/>
</dbReference>
<dbReference type="Pfam" id="PF09111">
    <property type="entry name" value="SLIDE"/>
    <property type="match status" value="1"/>
</dbReference>
<evidence type="ECO:0000313" key="10">
    <source>
        <dbReference type="EMBL" id="KAF4040193.1"/>
    </source>
</evidence>
<dbReference type="EMBL" id="WSZM01000151">
    <property type="protein sequence ID" value="KAF4040193.1"/>
    <property type="molecule type" value="Genomic_DNA"/>
</dbReference>
<dbReference type="SMART" id="SM00487">
    <property type="entry name" value="DEXDc"/>
    <property type="match status" value="1"/>
</dbReference>
<dbReference type="InterPro" id="IPR044754">
    <property type="entry name" value="Isw1/2_DEXHc"/>
</dbReference>
<proteinExistence type="inferred from homology"/>
<dbReference type="InterPro" id="IPR027417">
    <property type="entry name" value="P-loop_NTPase"/>
</dbReference>
<dbReference type="InterPro" id="IPR009057">
    <property type="entry name" value="Homeodomain-like_sf"/>
</dbReference>
<evidence type="ECO:0000259" key="7">
    <source>
        <dbReference type="PROSITE" id="PS50118"/>
    </source>
</evidence>
<comment type="similarity">
    <text evidence="2">Belongs to the SNF2/RAD54 helicase family. ISWI subfamily.</text>
</comment>
<dbReference type="Pfam" id="PF00176">
    <property type="entry name" value="SNF2-rel_dom"/>
    <property type="match status" value="1"/>
</dbReference>
<evidence type="ECO:0000256" key="5">
    <source>
        <dbReference type="PROSITE-ProRule" id="PRU00267"/>
    </source>
</evidence>
<dbReference type="Gene3D" id="1.10.30.10">
    <property type="entry name" value="High mobility group box domain"/>
    <property type="match status" value="2"/>
</dbReference>
<dbReference type="GO" id="GO:0000785">
    <property type="term" value="C:chromatin"/>
    <property type="evidence" value="ECO:0007669"/>
    <property type="project" value="TreeGrafter"/>
</dbReference>
<evidence type="ECO:0000259" key="8">
    <source>
        <dbReference type="PROSITE" id="PS51192"/>
    </source>
</evidence>
<evidence type="ECO:0000256" key="3">
    <source>
        <dbReference type="ARBA" id="ARBA00022801"/>
    </source>
</evidence>
<dbReference type="Gene3D" id="3.40.50.10810">
    <property type="entry name" value="Tandem AAA-ATPase domain"/>
    <property type="match status" value="1"/>
</dbReference>
<dbReference type="InterPro" id="IPR014001">
    <property type="entry name" value="Helicase_ATP-bd"/>
</dbReference>
<feature type="domain" description="HMG box" evidence="7">
    <location>
        <begin position="1321"/>
        <end position="1390"/>
    </location>
</feature>
<keyword evidence="5" id="KW-0238">DNA-binding</keyword>
<feature type="region of interest" description="Disordered" evidence="6">
    <location>
        <begin position="98"/>
        <end position="183"/>
    </location>
</feature>
<gene>
    <name evidence="10" type="ORF">GN244_ATG07622</name>
</gene>
<feature type="DNA-binding region" description="HMG box" evidence="5">
    <location>
        <begin position="25"/>
        <end position="101"/>
    </location>
</feature>
<comment type="subcellular location">
    <subcellularLocation>
        <location evidence="1">Nucleus</location>
    </subcellularLocation>
</comment>
<dbReference type="PROSITE" id="PS51194">
    <property type="entry name" value="HELICASE_CTER"/>
    <property type="match status" value="1"/>
</dbReference>
<dbReference type="SUPFAM" id="SSF101224">
    <property type="entry name" value="HAND domain of the nucleosome remodeling ATPase ISWI"/>
    <property type="match status" value="1"/>
</dbReference>
<dbReference type="SMART" id="SM00717">
    <property type="entry name" value="SANT"/>
    <property type="match status" value="2"/>
</dbReference>
<dbReference type="InterPro" id="IPR001650">
    <property type="entry name" value="Helicase_C-like"/>
</dbReference>
<dbReference type="PANTHER" id="PTHR45623">
    <property type="entry name" value="CHROMODOMAIN-HELICASE-DNA-BINDING PROTEIN 3-RELATED-RELATED"/>
    <property type="match status" value="1"/>
</dbReference>
<keyword evidence="11" id="KW-1185">Reference proteome</keyword>
<dbReference type="Pfam" id="PF00271">
    <property type="entry name" value="Helicase_C"/>
    <property type="match status" value="1"/>
</dbReference>
<reference evidence="10" key="1">
    <citation type="submission" date="2020-04" db="EMBL/GenBank/DDBJ databases">
        <title>Hybrid Assembly of Korean Phytophthora infestans isolates.</title>
        <authorList>
            <person name="Prokchorchik M."/>
            <person name="Lee Y."/>
            <person name="Seo J."/>
            <person name="Cho J.-H."/>
            <person name="Park Y.-E."/>
            <person name="Jang D.-C."/>
            <person name="Im J.-S."/>
            <person name="Choi J.-G."/>
            <person name="Park H.-J."/>
            <person name="Lee G.-B."/>
            <person name="Lee Y.-G."/>
            <person name="Hong S.-Y."/>
            <person name="Cho K."/>
            <person name="Sohn K.H."/>
        </authorList>
    </citation>
    <scope>NUCLEOTIDE SEQUENCE</scope>
    <source>
        <strain evidence="10">KR_1_A1</strain>
    </source>
</reference>
<dbReference type="SMART" id="SM00398">
    <property type="entry name" value="HMG"/>
    <property type="match status" value="2"/>
</dbReference>
<feature type="region of interest" description="Disordered" evidence="6">
    <location>
        <begin position="219"/>
        <end position="258"/>
    </location>
</feature>
<keyword evidence="3" id="KW-0378">Hydrolase</keyword>
<dbReference type="InterPro" id="IPR000330">
    <property type="entry name" value="SNF2_N"/>
</dbReference>
<dbReference type="FunFam" id="3.40.50.10810:FF:000045">
    <property type="entry name" value="Putative chromatin-remodeling complex ATPase chain"/>
    <property type="match status" value="1"/>
</dbReference>
<evidence type="ECO:0000256" key="6">
    <source>
        <dbReference type="SAM" id="MobiDB-lite"/>
    </source>
</evidence>
<dbReference type="SUPFAM" id="SSF46689">
    <property type="entry name" value="Homeodomain-like"/>
    <property type="match status" value="1"/>
</dbReference>
<dbReference type="SUPFAM" id="SSF52540">
    <property type="entry name" value="P-loop containing nucleoside triphosphate hydrolases"/>
    <property type="match status" value="2"/>
</dbReference>
<dbReference type="Gene3D" id="1.10.10.60">
    <property type="entry name" value="Homeodomain-like"/>
    <property type="match status" value="2"/>
</dbReference>
<evidence type="ECO:0000313" key="11">
    <source>
        <dbReference type="Proteomes" id="UP000602510"/>
    </source>
</evidence>
<dbReference type="CDD" id="cd17997">
    <property type="entry name" value="DEXHc_SMARCA1_SMARCA5"/>
    <property type="match status" value="1"/>
</dbReference>
<dbReference type="GO" id="GO:0034728">
    <property type="term" value="P:nucleosome organization"/>
    <property type="evidence" value="ECO:0007669"/>
    <property type="project" value="TreeGrafter"/>
</dbReference>
<feature type="DNA-binding region" description="HMG box" evidence="5">
    <location>
        <begin position="1321"/>
        <end position="1390"/>
    </location>
</feature>
<dbReference type="Proteomes" id="UP000602510">
    <property type="component" value="Unassembled WGS sequence"/>
</dbReference>
<feature type="region of interest" description="Disordered" evidence="6">
    <location>
        <begin position="1284"/>
        <end position="1319"/>
    </location>
</feature>
<feature type="compositionally biased region" description="Basic residues" evidence="6">
    <location>
        <begin position="1305"/>
        <end position="1314"/>
    </location>
</feature>
<dbReference type="InterPro" id="IPR036306">
    <property type="entry name" value="ISWI_HAND-dom_sf"/>
</dbReference>
<evidence type="ECO:0000256" key="2">
    <source>
        <dbReference type="ARBA" id="ARBA00009687"/>
    </source>
</evidence>
<dbReference type="FunFam" id="3.40.50.300:FF:000082">
    <property type="entry name" value="ISWI chromatin remodeling complex ATPase ISW1"/>
    <property type="match status" value="1"/>
</dbReference>